<evidence type="ECO:0000313" key="14">
    <source>
        <dbReference type="Proteomes" id="UP000429644"/>
    </source>
</evidence>
<name>A0A7J9UTB1_9MICO</name>
<dbReference type="RefSeq" id="WP_152230475.1">
    <property type="nucleotide sequence ID" value="NZ_VUKE01000003.1"/>
</dbReference>
<dbReference type="InterPro" id="IPR017871">
    <property type="entry name" value="ABC_transporter-like_CS"/>
</dbReference>
<keyword evidence="3" id="KW-0813">Transport</keyword>
<evidence type="ECO:0000256" key="9">
    <source>
        <dbReference type="ARBA" id="ARBA00023136"/>
    </source>
</evidence>
<comment type="similarity">
    <text evidence="2">Belongs to the ABC transporter superfamily.</text>
</comment>
<feature type="compositionally biased region" description="Basic and acidic residues" evidence="11">
    <location>
        <begin position="378"/>
        <end position="387"/>
    </location>
</feature>
<dbReference type="GO" id="GO:0042626">
    <property type="term" value="F:ATPase-coupled transmembrane transporter activity"/>
    <property type="evidence" value="ECO:0007669"/>
    <property type="project" value="TreeGrafter"/>
</dbReference>
<reference evidence="13 14" key="1">
    <citation type="submission" date="2019-10" db="EMBL/GenBank/DDBJ databases">
        <title>Georgenia wutianyii sp. nov. and Georgenia yuyongxinii sp. nov. isolated from plateau pika (Ochotona curzoniae) in the Qinghai-Tibet plateau of China.</title>
        <authorList>
            <person name="Tian Z."/>
        </authorList>
    </citation>
    <scope>NUCLEOTIDE SEQUENCE [LARGE SCALE GENOMIC DNA]</scope>
    <source>
        <strain evidence="13 14">JCM 15130</strain>
    </source>
</reference>
<dbReference type="Proteomes" id="UP000429644">
    <property type="component" value="Unassembled WGS sequence"/>
</dbReference>
<comment type="caution">
    <text evidence="13">The sequence shown here is derived from an EMBL/GenBank/DDBJ whole genome shotgun (WGS) entry which is preliminary data.</text>
</comment>
<keyword evidence="4" id="KW-1003">Cell membrane</keyword>
<dbReference type="PANTHER" id="PTHR43553">
    <property type="entry name" value="HEAVY METAL TRANSPORTER"/>
    <property type="match status" value="1"/>
</dbReference>
<feature type="domain" description="ABC transporter" evidence="12">
    <location>
        <begin position="297"/>
        <end position="553"/>
    </location>
</feature>
<evidence type="ECO:0000256" key="3">
    <source>
        <dbReference type="ARBA" id="ARBA00022448"/>
    </source>
</evidence>
<dbReference type="AlphaFoldDB" id="A0A7J9UTB1"/>
<keyword evidence="9" id="KW-0472">Membrane</keyword>
<evidence type="ECO:0000256" key="1">
    <source>
        <dbReference type="ARBA" id="ARBA00004202"/>
    </source>
</evidence>
<evidence type="ECO:0000256" key="10">
    <source>
        <dbReference type="ARBA" id="ARBA00025157"/>
    </source>
</evidence>
<keyword evidence="8" id="KW-1278">Translocase</keyword>
<evidence type="ECO:0000256" key="2">
    <source>
        <dbReference type="ARBA" id="ARBA00005417"/>
    </source>
</evidence>
<evidence type="ECO:0000256" key="5">
    <source>
        <dbReference type="ARBA" id="ARBA00022737"/>
    </source>
</evidence>
<gene>
    <name evidence="13" type="ORF">GB882_04165</name>
</gene>
<feature type="region of interest" description="Disordered" evidence="11">
    <location>
        <begin position="361"/>
        <end position="390"/>
    </location>
</feature>
<dbReference type="PROSITE" id="PS50893">
    <property type="entry name" value="ABC_TRANSPORTER_2"/>
    <property type="match status" value="2"/>
</dbReference>
<evidence type="ECO:0000256" key="6">
    <source>
        <dbReference type="ARBA" id="ARBA00022741"/>
    </source>
</evidence>
<dbReference type="FunFam" id="3.40.50.300:FF:000760">
    <property type="entry name" value="Cobalt ABC transporter ATP-binding protein"/>
    <property type="match status" value="1"/>
</dbReference>
<dbReference type="PROSITE" id="PS00211">
    <property type="entry name" value="ABC_TRANSPORTER_1"/>
    <property type="match status" value="1"/>
</dbReference>
<dbReference type="InterPro" id="IPR015856">
    <property type="entry name" value="ABC_transpr_CbiO/EcfA_su"/>
</dbReference>
<evidence type="ECO:0000256" key="4">
    <source>
        <dbReference type="ARBA" id="ARBA00022475"/>
    </source>
</evidence>
<sequence>MIRVEDVSVTYPAAAAPTLRGVDLAVAEGELCLVVGPTGAGKSTLLGAACGRVPHFTGGLLTGRVLVDGRDTAAHLPRDLADVVGVVGQDPLAGFVTDTVEEELAYGMEQLGVAPGLMRTRVEDALDLLGLAALRDRPLATLSGGEQQRVAIGAVLTAQPRVLVLDEPTSALDPTAAEEVLAALARLVHDLGVTVLLAEHRLERVVQFADQVVALDTDGGATAGDPATVLATAAVAPPVVELGRLAGWEPLPLSVRDARRAAGPLRERLATPSGPDRAHAPARAQPVHAPAPGAPLLRAAGVHVRHGAVHAVRGVDLELRAGEVVALLGRNGAGKSSLLWALQGQGPRGAGTVQLVGVAAGPGARAPGARGRGARGRGGPDRDRGPDPARLAPAEARRCVALVPQSPSDLLYLPTVAAECAAADAQAGAAPGTAAGALEALAPGVPAGRHPRDLSEGQRLALALAVQLAGDPAVVLLDEPTRGLDYAAKAALSRALGALAAEGRAVLLASHDVEFVAGCAHRTLVLAEGEVIADGPARDVLAGSAAFAPQVAKILRPLPLLTVEDVRAGLGRRP</sequence>
<keyword evidence="5" id="KW-0677">Repeat</keyword>
<dbReference type="GO" id="GO:0005524">
    <property type="term" value="F:ATP binding"/>
    <property type="evidence" value="ECO:0007669"/>
    <property type="project" value="UniProtKB-KW"/>
</dbReference>
<dbReference type="EMBL" id="WHPD01000912">
    <property type="protein sequence ID" value="MPV87849.1"/>
    <property type="molecule type" value="Genomic_DNA"/>
</dbReference>
<accession>A0A7J9UTB1</accession>
<evidence type="ECO:0000313" key="13">
    <source>
        <dbReference type="EMBL" id="MPV87849.1"/>
    </source>
</evidence>
<protein>
    <submittedName>
        <fullName evidence="13">ATP-binding cassette domain-containing protein</fullName>
    </submittedName>
</protein>
<dbReference type="SUPFAM" id="SSF52540">
    <property type="entry name" value="P-loop containing nucleoside triphosphate hydrolases"/>
    <property type="match status" value="2"/>
</dbReference>
<proteinExistence type="inferred from homology"/>
<evidence type="ECO:0000259" key="12">
    <source>
        <dbReference type="PROSITE" id="PS50893"/>
    </source>
</evidence>
<dbReference type="OrthoDB" id="501320at2"/>
<dbReference type="Gene3D" id="3.40.50.300">
    <property type="entry name" value="P-loop containing nucleotide triphosphate hydrolases"/>
    <property type="match status" value="2"/>
</dbReference>
<dbReference type="GO" id="GO:0016887">
    <property type="term" value="F:ATP hydrolysis activity"/>
    <property type="evidence" value="ECO:0007669"/>
    <property type="project" value="InterPro"/>
</dbReference>
<keyword evidence="6" id="KW-0547">Nucleotide-binding</keyword>
<organism evidence="13 14">
    <name type="scientific">Georgenia ruanii</name>
    <dbReference type="NCBI Taxonomy" id="348442"/>
    <lineage>
        <taxon>Bacteria</taxon>
        <taxon>Bacillati</taxon>
        <taxon>Actinomycetota</taxon>
        <taxon>Actinomycetes</taxon>
        <taxon>Micrococcales</taxon>
        <taxon>Bogoriellaceae</taxon>
        <taxon>Georgenia</taxon>
    </lineage>
</organism>
<dbReference type="InterPro" id="IPR027417">
    <property type="entry name" value="P-loop_NTPase"/>
</dbReference>
<dbReference type="GO" id="GO:0043190">
    <property type="term" value="C:ATP-binding cassette (ABC) transporter complex"/>
    <property type="evidence" value="ECO:0007669"/>
    <property type="project" value="TreeGrafter"/>
</dbReference>
<comment type="subcellular location">
    <subcellularLocation>
        <location evidence="1">Cell membrane</location>
        <topology evidence="1">Peripheral membrane protein</topology>
    </subcellularLocation>
</comment>
<feature type="region of interest" description="Disordered" evidence="11">
    <location>
        <begin position="266"/>
        <end position="287"/>
    </location>
</feature>
<dbReference type="PANTHER" id="PTHR43553:SF24">
    <property type="entry name" value="ENERGY-COUPLING FACTOR TRANSPORTER ATP-BINDING PROTEIN ECFA1"/>
    <property type="match status" value="1"/>
</dbReference>
<dbReference type="SMART" id="SM00382">
    <property type="entry name" value="AAA"/>
    <property type="match status" value="2"/>
</dbReference>
<feature type="domain" description="ABC transporter" evidence="12">
    <location>
        <begin position="2"/>
        <end position="242"/>
    </location>
</feature>
<keyword evidence="14" id="KW-1185">Reference proteome</keyword>
<dbReference type="CDD" id="cd03225">
    <property type="entry name" value="ABC_cobalt_CbiO_domain1"/>
    <property type="match status" value="1"/>
</dbReference>
<keyword evidence="7 13" id="KW-0067">ATP-binding</keyword>
<dbReference type="InterPro" id="IPR050095">
    <property type="entry name" value="ECF_ABC_transporter_ATP-bd"/>
</dbReference>
<dbReference type="InterPro" id="IPR003439">
    <property type="entry name" value="ABC_transporter-like_ATP-bd"/>
</dbReference>
<dbReference type="InterPro" id="IPR003593">
    <property type="entry name" value="AAA+_ATPase"/>
</dbReference>
<comment type="function">
    <text evidence="10">Probably part of an ABC transporter complex. Responsible for energy coupling to the transport system.</text>
</comment>
<evidence type="ECO:0000256" key="11">
    <source>
        <dbReference type="SAM" id="MobiDB-lite"/>
    </source>
</evidence>
<dbReference type="Pfam" id="PF00005">
    <property type="entry name" value="ABC_tran"/>
    <property type="match status" value="2"/>
</dbReference>
<evidence type="ECO:0000256" key="8">
    <source>
        <dbReference type="ARBA" id="ARBA00022967"/>
    </source>
</evidence>
<evidence type="ECO:0000256" key="7">
    <source>
        <dbReference type="ARBA" id="ARBA00022840"/>
    </source>
</evidence>